<reference evidence="4" key="2">
    <citation type="submission" date="2020-04" db="EMBL/GenBank/DDBJ databases">
        <authorList>
            <consortium name="NCBI Genome Project"/>
        </authorList>
    </citation>
    <scope>NUCLEOTIDE SEQUENCE</scope>
    <source>
        <strain evidence="4">CBS 781.70</strain>
    </source>
</reference>
<dbReference type="EMBL" id="ML975186">
    <property type="protein sequence ID" value="KAF1808275.1"/>
    <property type="molecule type" value="Genomic_DNA"/>
</dbReference>
<evidence type="ECO:0000313" key="4">
    <source>
        <dbReference type="RefSeq" id="XP_033529906.1"/>
    </source>
</evidence>
<protein>
    <submittedName>
        <fullName evidence="2 4">Uncharacterized protein</fullName>
    </submittedName>
</protein>
<dbReference type="Proteomes" id="UP000504638">
    <property type="component" value="Unplaced"/>
</dbReference>
<evidence type="ECO:0000313" key="3">
    <source>
        <dbReference type="Proteomes" id="UP000504638"/>
    </source>
</evidence>
<keyword evidence="3" id="KW-1185">Reference proteome</keyword>
<feature type="compositionally biased region" description="Low complexity" evidence="1">
    <location>
        <begin position="53"/>
        <end position="64"/>
    </location>
</feature>
<feature type="region of interest" description="Disordered" evidence="1">
    <location>
        <begin position="179"/>
        <end position="218"/>
    </location>
</feature>
<sequence>MAEPDVIREHSKGGTGSGVPFAGGSGDGPQQQGYNTNGGVSQGGNGGSGSGSNNGNVNAVQNGKNVGGEIGRILGGDSSSGGGNSGGASNTSPSGQVDSGKSVGDGIGGLLGGMPGGAGSNTGVSSGVDSIGEHDIITINGQPVGYIPIPGGAIVGGQTVSLGQTVTFNDVAISLPTIDPSLGQAGNGQSGSGSNSPGGNPEDGHPQVLVIGGSSTTLTPPGPVTHQGPAITVGPSILSSTLSRSNVTTIAGTTLSIGTSGTIIIGGNTTVLSNPMPGSITIGPSTVLSLSNGDIVIGSSTLKPGAVIAIDGTVISIGTSGTIIVAGRTSVLGTTSGATQTTGVGDYVLSGIGGRLSSSPGVVGTGSGEHQSRRRSRRVLLQSLECRRLEPF</sequence>
<proteinExistence type="predicted"/>
<feature type="compositionally biased region" description="Low complexity" evidence="1">
    <location>
        <begin position="87"/>
        <end position="102"/>
    </location>
</feature>
<evidence type="ECO:0000256" key="1">
    <source>
        <dbReference type="SAM" id="MobiDB-lite"/>
    </source>
</evidence>
<feature type="compositionally biased region" description="Gly residues" evidence="1">
    <location>
        <begin position="65"/>
        <end position="86"/>
    </location>
</feature>
<feature type="compositionally biased region" description="Gly residues" evidence="1">
    <location>
        <begin position="40"/>
        <end position="52"/>
    </location>
</feature>
<feature type="region of interest" description="Disordered" evidence="1">
    <location>
        <begin position="1"/>
        <end position="127"/>
    </location>
</feature>
<organism evidence="2">
    <name type="scientific">Eremomyces bilateralis CBS 781.70</name>
    <dbReference type="NCBI Taxonomy" id="1392243"/>
    <lineage>
        <taxon>Eukaryota</taxon>
        <taxon>Fungi</taxon>
        <taxon>Dikarya</taxon>
        <taxon>Ascomycota</taxon>
        <taxon>Pezizomycotina</taxon>
        <taxon>Dothideomycetes</taxon>
        <taxon>Dothideomycetes incertae sedis</taxon>
        <taxon>Eremomycetales</taxon>
        <taxon>Eremomycetaceae</taxon>
        <taxon>Eremomyces</taxon>
    </lineage>
</organism>
<reference evidence="2 4" key="1">
    <citation type="submission" date="2020-01" db="EMBL/GenBank/DDBJ databases">
        <authorList>
            <consortium name="DOE Joint Genome Institute"/>
            <person name="Haridas S."/>
            <person name="Albert R."/>
            <person name="Binder M."/>
            <person name="Bloem J."/>
            <person name="Labutti K."/>
            <person name="Salamov A."/>
            <person name="Andreopoulos B."/>
            <person name="Baker S.E."/>
            <person name="Barry K."/>
            <person name="Bills G."/>
            <person name="Bluhm B.H."/>
            <person name="Cannon C."/>
            <person name="Castanera R."/>
            <person name="Culley D.E."/>
            <person name="Daum C."/>
            <person name="Ezra D."/>
            <person name="Gonzalez J.B."/>
            <person name="Henrissat B."/>
            <person name="Kuo A."/>
            <person name="Liang C."/>
            <person name="Lipzen A."/>
            <person name="Lutzoni F."/>
            <person name="Magnuson J."/>
            <person name="Mondo S."/>
            <person name="Nolan M."/>
            <person name="Ohm R."/>
            <person name="Pangilinan J."/>
            <person name="Park H.-J."/>
            <person name="Ramirez L."/>
            <person name="Alfaro M."/>
            <person name="Sun H."/>
            <person name="Tritt A."/>
            <person name="Yoshinaga Y."/>
            <person name="Zwiers L.-H."/>
            <person name="Turgeon B.G."/>
            <person name="Goodwin S.B."/>
            <person name="Spatafora J.W."/>
            <person name="Crous P.W."/>
            <person name="Grigoriev I.V."/>
        </authorList>
    </citation>
    <scope>NUCLEOTIDE SEQUENCE</scope>
    <source>
        <strain evidence="2 4">CBS 781.70</strain>
    </source>
</reference>
<reference evidence="4" key="3">
    <citation type="submission" date="2025-04" db="UniProtKB">
        <authorList>
            <consortium name="RefSeq"/>
        </authorList>
    </citation>
    <scope>IDENTIFICATION</scope>
    <source>
        <strain evidence="4">CBS 781.70</strain>
    </source>
</reference>
<feature type="compositionally biased region" description="Gly residues" evidence="1">
    <location>
        <begin position="103"/>
        <end position="120"/>
    </location>
</feature>
<accession>A0A6G1FR12</accession>
<evidence type="ECO:0000313" key="2">
    <source>
        <dbReference type="EMBL" id="KAF1808275.1"/>
    </source>
</evidence>
<feature type="compositionally biased region" description="Basic and acidic residues" evidence="1">
    <location>
        <begin position="1"/>
        <end position="12"/>
    </location>
</feature>
<dbReference type="GeneID" id="54418898"/>
<dbReference type="RefSeq" id="XP_033529906.1">
    <property type="nucleotide sequence ID" value="XM_033678328.1"/>
</dbReference>
<feature type="compositionally biased region" description="Gly residues" evidence="1">
    <location>
        <begin position="13"/>
        <end position="27"/>
    </location>
</feature>
<gene>
    <name evidence="2 4" type="ORF">P152DRAFT_452965</name>
</gene>
<dbReference type="AlphaFoldDB" id="A0A6G1FR12"/>
<name>A0A6G1FR12_9PEZI</name>